<organism evidence="1 2">
    <name type="scientific">Peribacillus faecalis</name>
    <dbReference type="NCBI Taxonomy" id="2772559"/>
    <lineage>
        <taxon>Bacteria</taxon>
        <taxon>Bacillati</taxon>
        <taxon>Bacillota</taxon>
        <taxon>Bacilli</taxon>
        <taxon>Bacillales</taxon>
        <taxon>Bacillaceae</taxon>
        <taxon>Peribacillus</taxon>
    </lineage>
</organism>
<sequence length="200" mass="24477">MFQEGFPNCLRDDVTKVVGMIHQKTYNNVTIGVSEDTIQYFQDNKMIRFPYRTYYIDISDEVKENLSQRQKMILHCIYSRSCDGFVRQKHIYSLLQMDYEDWAIPYIVKICDEYVVEILEMTYDILKEQDTERIKRFCLENIEPFCKSYNRMISYWNEFYRYKYTNFQKYIGRKLFRDCFGYSKSMERRAKEICDTSHLK</sequence>
<keyword evidence="2" id="KW-1185">Reference proteome</keyword>
<dbReference type="RefSeq" id="WP_190999433.1">
    <property type="nucleotide sequence ID" value="NZ_JACXSI010000046.1"/>
</dbReference>
<dbReference type="AlphaFoldDB" id="A0A927HCD0"/>
<name>A0A927HCD0_9BACI</name>
<gene>
    <name evidence="1" type="ORF">IEO70_16285</name>
</gene>
<evidence type="ECO:0000313" key="1">
    <source>
        <dbReference type="EMBL" id="MBD3109899.1"/>
    </source>
</evidence>
<dbReference type="EMBL" id="JACXSI010000046">
    <property type="protein sequence ID" value="MBD3109899.1"/>
    <property type="molecule type" value="Genomic_DNA"/>
</dbReference>
<proteinExistence type="predicted"/>
<protein>
    <submittedName>
        <fullName evidence="1">Uncharacterized protein</fullName>
    </submittedName>
</protein>
<reference evidence="1" key="1">
    <citation type="submission" date="2020-09" db="EMBL/GenBank/DDBJ databases">
        <title>Bacillus faecalis sp. nov., a moderately halophilic bacterium isolated from cow faeces.</title>
        <authorList>
            <person name="Jiang L."/>
            <person name="Lee J."/>
        </authorList>
    </citation>
    <scope>NUCLEOTIDE SEQUENCE</scope>
    <source>
        <strain evidence="1">AGMB 02131</strain>
    </source>
</reference>
<dbReference type="Proteomes" id="UP000602076">
    <property type="component" value="Unassembled WGS sequence"/>
</dbReference>
<comment type="caution">
    <text evidence="1">The sequence shown here is derived from an EMBL/GenBank/DDBJ whole genome shotgun (WGS) entry which is preliminary data.</text>
</comment>
<accession>A0A927HCD0</accession>
<evidence type="ECO:0000313" key="2">
    <source>
        <dbReference type="Proteomes" id="UP000602076"/>
    </source>
</evidence>